<proteinExistence type="predicted"/>
<evidence type="ECO:0000313" key="1">
    <source>
        <dbReference type="EMBL" id="KAI0061884.1"/>
    </source>
</evidence>
<reference evidence="1" key="2">
    <citation type="journal article" date="2022" name="New Phytol.">
        <title>Evolutionary transition to the ectomycorrhizal habit in the genomes of a hyperdiverse lineage of mushroom-forming fungi.</title>
        <authorList>
            <person name="Looney B."/>
            <person name="Miyauchi S."/>
            <person name="Morin E."/>
            <person name="Drula E."/>
            <person name="Courty P.E."/>
            <person name="Kohler A."/>
            <person name="Kuo A."/>
            <person name="LaButti K."/>
            <person name="Pangilinan J."/>
            <person name="Lipzen A."/>
            <person name="Riley R."/>
            <person name="Andreopoulos W."/>
            <person name="He G."/>
            <person name="Johnson J."/>
            <person name="Nolan M."/>
            <person name="Tritt A."/>
            <person name="Barry K.W."/>
            <person name="Grigoriev I.V."/>
            <person name="Nagy L.G."/>
            <person name="Hibbett D."/>
            <person name="Henrissat B."/>
            <person name="Matheny P.B."/>
            <person name="Labbe J."/>
            <person name="Martin F.M."/>
        </authorList>
    </citation>
    <scope>NUCLEOTIDE SEQUENCE</scope>
    <source>
        <strain evidence="1">HHB10654</strain>
    </source>
</reference>
<dbReference type="Proteomes" id="UP000814140">
    <property type="component" value="Unassembled WGS sequence"/>
</dbReference>
<gene>
    <name evidence="1" type="ORF">BV25DRAFT_1947162</name>
</gene>
<sequence length="242" mass="25902">MSTQAVLSFPSSWSSPHSNGAARLPCPQTPHAHSQLGTHFVQLQREIPWCETLSHGHGDQESDMTLQSSRGSLHPLGLRITGEAAVTEHVTAHAAPRQWEAFFRALRSTNAMLHHACHIDLLPLIRPDAGPRASLLDAGNSIVVPAAPPRSCVCVVSLHSGPPWVPLKRIRLHHAVIFFEPGTSGTRLALCVSENVLDEAGAKPPAVICGKDAYSALLSGIDEPYKKCAINSAATSGLLSRH</sequence>
<name>A0ACB8SZ49_9AGAM</name>
<evidence type="ECO:0000313" key="2">
    <source>
        <dbReference type="Proteomes" id="UP000814140"/>
    </source>
</evidence>
<comment type="caution">
    <text evidence="1">The sequence shown here is derived from an EMBL/GenBank/DDBJ whole genome shotgun (WGS) entry which is preliminary data.</text>
</comment>
<accession>A0ACB8SZ49</accession>
<dbReference type="EMBL" id="MU277210">
    <property type="protein sequence ID" value="KAI0061884.1"/>
    <property type="molecule type" value="Genomic_DNA"/>
</dbReference>
<organism evidence="1 2">
    <name type="scientific">Artomyces pyxidatus</name>
    <dbReference type="NCBI Taxonomy" id="48021"/>
    <lineage>
        <taxon>Eukaryota</taxon>
        <taxon>Fungi</taxon>
        <taxon>Dikarya</taxon>
        <taxon>Basidiomycota</taxon>
        <taxon>Agaricomycotina</taxon>
        <taxon>Agaricomycetes</taxon>
        <taxon>Russulales</taxon>
        <taxon>Auriscalpiaceae</taxon>
        <taxon>Artomyces</taxon>
    </lineage>
</organism>
<protein>
    <submittedName>
        <fullName evidence="1">Uncharacterized protein</fullName>
    </submittedName>
</protein>
<reference evidence="1" key="1">
    <citation type="submission" date="2021-03" db="EMBL/GenBank/DDBJ databases">
        <authorList>
            <consortium name="DOE Joint Genome Institute"/>
            <person name="Ahrendt S."/>
            <person name="Looney B.P."/>
            <person name="Miyauchi S."/>
            <person name="Morin E."/>
            <person name="Drula E."/>
            <person name="Courty P.E."/>
            <person name="Chicoki N."/>
            <person name="Fauchery L."/>
            <person name="Kohler A."/>
            <person name="Kuo A."/>
            <person name="Labutti K."/>
            <person name="Pangilinan J."/>
            <person name="Lipzen A."/>
            <person name="Riley R."/>
            <person name="Andreopoulos W."/>
            <person name="He G."/>
            <person name="Johnson J."/>
            <person name="Barry K.W."/>
            <person name="Grigoriev I.V."/>
            <person name="Nagy L."/>
            <person name="Hibbett D."/>
            <person name="Henrissat B."/>
            <person name="Matheny P.B."/>
            <person name="Labbe J."/>
            <person name="Martin F."/>
        </authorList>
    </citation>
    <scope>NUCLEOTIDE SEQUENCE</scope>
    <source>
        <strain evidence="1">HHB10654</strain>
    </source>
</reference>
<keyword evidence="2" id="KW-1185">Reference proteome</keyword>